<keyword evidence="4" id="KW-1185">Reference proteome</keyword>
<evidence type="ECO:0000313" key="4">
    <source>
        <dbReference type="Proteomes" id="UP000010366"/>
    </source>
</evidence>
<dbReference type="KEGG" id="cmp:Cha6605_5563"/>
<reference evidence="3 4" key="1">
    <citation type="submission" date="2012-05" db="EMBL/GenBank/DDBJ databases">
        <title>Finished chromosome of genome of Chamaesiphon sp. PCC 6605.</title>
        <authorList>
            <consortium name="US DOE Joint Genome Institute"/>
            <person name="Gugger M."/>
            <person name="Coursin T."/>
            <person name="Rippka R."/>
            <person name="Tandeau De Marsac N."/>
            <person name="Huntemann M."/>
            <person name="Wei C.-L."/>
            <person name="Han J."/>
            <person name="Detter J.C."/>
            <person name="Han C."/>
            <person name="Tapia R."/>
            <person name="Chen A."/>
            <person name="Kyrpides N."/>
            <person name="Mavromatis K."/>
            <person name="Markowitz V."/>
            <person name="Szeto E."/>
            <person name="Ivanova N."/>
            <person name="Pagani I."/>
            <person name="Pati A."/>
            <person name="Goodwin L."/>
            <person name="Nordberg H.P."/>
            <person name="Cantor M.N."/>
            <person name="Hua S.X."/>
            <person name="Woyke T."/>
            <person name="Kerfeld C.A."/>
        </authorList>
    </citation>
    <scope>NUCLEOTIDE SEQUENCE [LARGE SCALE GENOMIC DNA]</scope>
    <source>
        <strain evidence="4">ATCC 27169 / PCC 6605</strain>
    </source>
</reference>
<keyword evidence="3" id="KW-0808">Transferase</keyword>
<dbReference type="EMBL" id="CP003600">
    <property type="protein sequence ID" value="AFY96439.1"/>
    <property type="molecule type" value="Genomic_DNA"/>
</dbReference>
<dbReference type="Pfam" id="PF01627">
    <property type="entry name" value="Hpt"/>
    <property type="match status" value="1"/>
</dbReference>
<feature type="modified residue" description="Phosphohistidine" evidence="1">
    <location>
        <position position="49"/>
    </location>
</feature>
<organism evidence="3 4">
    <name type="scientific">Chamaesiphon minutus (strain ATCC 27169 / PCC 6605)</name>
    <dbReference type="NCBI Taxonomy" id="1173020"/>
    <lineage>
        <taxon>Bacteria</taxon>
        <taxon>Bacillati</taxon>
        <taxon>Cyanobacteriota</taxon>
        <taxon>Cyanophyceae</taxon>
        <taxon>Gomontiellales</taxon>
        <taxon>Chamaesiphonaceae</taxon>
        <taxon>Chamaesiphon</taxon>
    </lineage>
</organism>
<dbReference type="InterPro" id="IPR036641">
    <property type="entry name" value="HPT_dom_sf"/>
</dbReference>
<dbReference type="PANTHER" id="PTHR43395:SF1">
    <property type="entry name" value="CHEMOTAXIS PROTEIN CHEA"/>
    <property type="match status" value="1"/>
</dbReference>
<keyword evidence="1" id="KW-0597">Phosphoprotein</keyword>
<dbReference type="InterPro" id="IPR051315">
    <property type="entry name" value="Bact_Chemotaxis_CheA"/>
</dbReference>
<name>K9UQD6_CHAP6</name>
<keyword evidence="3" id="KW-0418">Kinase</keyword>
<evidence type="ECO:0000256" key="1">
    <source>
        <dbReference type="PROSITE-ProRule" id="PRU00110"/>
    </source>
</evidence>
<dbReference type="eggNOG" id="COG2198">
    <property type="taxonomic scope" value="Bacteria"/>
</dbReference>
<dbReference type="SMART" id="SM00073">
    <property type="entry name" value="HPT"/>
    <property type="match status" value="1"/>
</dbReference>
<dbReference type="GO" id="GO:0016301">
    <property type="term" value="F:kinase activity"/>
    <property type="evidence" value="ECO:0007669"/>
    <property type="project" value="UniProtKB-KW"/>
</dbReference>
<sequence>MNDSQIQAQAYSYFLAEAPELLHVIEQEILTLPNEHTTAKVHNLMRALHTLKGAAANVGLTTIERIAHNFEDVTRVFYDLDVEIDVSIQTLLLDGYSGLSECLTAHVATGESREIDESAIVERMTATIEQLKEKLGDWSETEIALPTAIELGFDIVASIFETTIQEQIDEVVTTIATHDPDLITQCLHSVADICISLAESFELPGFLAINQAILAAITNHPDRVSDIALLALIDLQQAQSDVLAGDRTIGGTISPALEKLAQSTALASDRILVDTAAPDLDRLAENSETWADIPQADLSIETEVIDPREAELKEFQAFLISDRFRKRNQFSTDNQHLFDRIVRLCWDWFRHEIQALPAQLNLEILVMTEGLTDLDYIHHWIGLLLKALSPSSDRDSLYLYRQCCIYQVVFAVAKYLAGTEPHPQLTPEFLTELRLGLQTTVNTYKQGSPVTANERGWIDRIILPHHWLKNSEPNPSEDLLLTEIWGQLDFGKNH</sequence>
<dbReference type="Gene3D" id="1.20.120.160">
    <property type="entry name" value="HPT domain"/>
    <property type="match status" value="1"/>
</dbReference>
<dbReference type="STRING" id="1173020.Cha6605_5563"/>
<feature type="domain" description="HPt" evidence="2">
    <location>
        <begin position="3"/>
        <end position="106"/>
    </location>
</feature>
<dbReference type="RefSeq" id="WP_015162521.1">
    <property type="nucleotide sequence ID" value="NC_019697.1"/>
</dbReference>
<dbReference type="GO" id="GO:0000160">
    <property type="term" value="P:phosphorelay signal transduction system"/>
    <property type="evidence" value="ECO:0007669"/>
    <property type="project" value="InterPro"/>
</dbReference>
<dbReference type="CDD" id="cd00088">
    <property type="entry name" value="HPT"/>
    <property type="match status" value="1"/>
</dbReference>
<accession>K9UQD6</accession>
<dbReference type="SUPFAM" id="SSF47226">
    <property type="entry name" value="Histidine-containing phosphotransfer domain, HPT domain"/>
    <property type="match status" value="1"/>
</dbReference>
<proteinExistence type="predicted"/>
<evidence type="ECO:0000259" key="2">
    <source>
        <dbReference type="PROSITE" id="PS50894"/>
    </source>
</evidence>
<evidence type="ECO:0000313" key="3">
    <source>
        <dbReference type="EMBL" id="AFY96439.1"/>
    </source>
</evidence>
<dbReference type="OrthoDB" id="291966at2"/>
<dbReference type="HOGENOM" id="CLU_551744_0_0_3"/>
<gene>
    <name evidence="3" type="ORF">Cha6605_5563</name>
</gene>
<dbReference type="PANTHER" id="PTHR43395">
    <property type="entry name" value="SENSOR HISTIDINE KINASE CHEA"/>
    <property type="match status" value="1"/>
</dbReference>
<dbReference type="InterPro" id="IPR008207">
    <property type="entry name" value="Sig_transdc_His_kin_Hpt_dom"/>
</dbReference>
<dbReference type="PROSITE" id="PS50894">
    <property type="entry name" value="HPT"/>
    <property type="match status" value="1"/>
</dbReference>
<dbReference type="Proteomes" id="UP000010366">
    <property type="component" value="Chromosome"/>
</dbReference>
<dbReference type="AlphaFoldDB" id="K9UQD6"/>
<protein>
    <submittedName>
        <fullName evidence="3">Chemotaxis protein histidine kinase-like protein</fullName>
    </submittedName>
</protein>